<reference evidence="3" key="1">
    <citation type="submission" date="2012-08" db="EMBL/GenBank/DDBJ databases">
        <title>The Genome Sequence of Wuchereria bancrofti.</title>
        <authorList>
            <person name="Nutman T.B."/>
            <person name="Fink D.L."/>
            <person name="Russ C."/>
            <person name="Young S."/>
            <person name="Zeng Q."/>
            <person name="Koehrsen M."/>
            <person name="Alvarado L."/>
            <person name="Berlin A."/>
            <person name="Chapman S.B."/>
            <person name="Chen Z."/>
            <person name="Freedman E."/>
            <person name="Gellesch M."/>
            <person name="Goldberg J."/>
            <person name="Griggs A."/>
            <person name="Gujja S."/>
            <person name="Heilman E.R."/>
            <person name="Heiman D."/>
            <person name="Hepburn T."/>
            <person name="Howarth C."/>
            <person name="Jen D."/>
            <person name="Larson L."/>
            <person name="Lewis B."/>
            <person name="Mehta T."/>
            <person name="Park D."/>
            <person name="Pearson M."/>
            <person name="Roberts A."/>
            <person name="Saif S."/>
            <person name="Shea T."/>
            <person name="Shenoy N."/>
            <person name="Sisk P."/>
            <person name="Stolte C."/>
            <person name="Sykes S."/>
            <person name="Walk T."/>
            <person name="White J."/>
            <person name="Yandava C."/>
            <person name="Haas B."/>
            <person name="Henn M.R."/>
            <person name="Nusbaum C."/>
            <person name="Birren B."/>
        </authorList>
    </citation>
    <scope>NUCLEOTIDE SEQUENCE [LARGE SCALE GENOMIC DNA]</scope>
    <source>
        <strain evidence="3">NA</strain>
    </source>
</reference>
<sequence length="68" mass="7780">MLESFCVHRMLELIPTMLQRLVYTYFFLFCICFFEQVTSENIAKLFLAEAVVDSHGSRDRGGAAASVR</sequence>
<evidence type="ECO:0000313" key="2">
    <source>
        <dbReference type="EMBL" id="EJW83091.1"/>
    </source>
</evidence>
<name>J9EKX3_WUCBA</name>
<keyword evidence="1" id="KW-1133">Transmembrane helix</keyword>
<proteinExistence type="predicted"/>
<dbReference type="AlphaFoldDB" id="J9EKX3"/>
<evidence type="ECO:0000313" key="3">
    <source>
        <dbReference type="Proteomes" id="UP000004810"/>
    </source>
</evidence>
<keyword evidence="1" id="KW-0812">Transmembrane</keyword>
<organism evidence="2 3">
    <name type="scientific">Wuchereria bancrofti</name>
    <dbReference type="NCBI Taxonomy" id="6293"/>
    <lineage>
        <taxon>Eukaryota</taxon>
        <taxon>Metazoa</taxon>
        <taxon>Ecdysozoa</taxon>
        <taxon>Nematoda</taxon>
        <taxon>Chromadorea</taxon>
        <taxon>Rhabditida</taxon>
        <taxon>Spirurina</taxon>
        <taxon>Spiruromorpha</taxon>
        <taxon>Filarioidea</taxon>
        <taxon>Onchocercidae</taxon>
        <taxon>Wuchereria</taxon>
    </lineage>
</organism>
<keyword evidence="1" id="KW-0472">Membrane</keyword>
<feature type="transmembrane region" description="Helical" evidence="1">
    <location>
        <begin position="21"/>
        <end position="38"/>
    </location>
</feature>
<accession>J9EKX3</accession>
<dbReference type="Proteomes" id="UP000004810">
    <property type="component" value="Unassembled WGS sequence"/>
</dbReference>
<evidence type="ECO:0000256" key="1">
    <source>
        <dbReference type="SAM" id="Phobius"/>
    </source>
</evidence>
<comment type="caution">
    <text evidence="2">The sequence shown here is derived from an EMBL/GenBank/DDBJ whole genome shotgun (WGS) entry which is preliminary data.</text>
</comment>
<dbReference type="EMBL" id="ADBV01002433">
    <property type="protein sequence ID" value="EJW83091.1"/>
    <property type="molecule type" value="Genomic_DNA"/>
</dbReference>
<gene>
    <name evidence="2" type="ORF">WUBG_05995</name>
</gene>
<protein>
    <submittedName>
        <fullName evidence="2">Uncharacterized protein</fullName>
    </submittedName>
</protein>